<dbReference type="CDD" id="cd03394">
    <property type="entry name" value="PAP2_like_5"/>
    <property type="match status" value="1"/>
</dbReference>
<accession>A0ABS0WS55</accession>
<evidence type="ECO:0000256" key="1">
    <source>
        <dbReference type="SAM" id="SignalP"/>
    </source>
</evidence>
<dbReference type="EMBL" id="JAEHFJ010000005">
    <property type="protein sequence ID" value="MBJ2174769.1"/>
    <property type="molecule type" value="Genomic_DNA"/>
</dbReference>
<dbReference type="RefSeq" id="WP_198841500.1">
    <property type="nucleotide sequence ID" value="NZ_JAEHFJ010000005.1"/>
</dbReference>
<dbReference type="Pfam" id="PF01569">
    <property type="entry name" value="PAP2"/>
    <property type="match status" value="1"/>
</dbReference>
<comment type="caution">
    <text evidence="3">The sequence shown here is derived from an EMBL/GenBank/DDBJ whole genome shotgun (WGS) entry which is preliminary data.</text>
</comment>
<feature type="chain" id="PRO_5045875543" evidence="1">
    <location>
        <begin position="20"/>
        <end position="177"/>
    </location>
</feature>
<dbReference type="SMART" id="SM00014">
    <property type="entry name" value="acidPPc"/>
    <property type="match status" value="1"/>
</dbReference>
<proteinExistence type="predicted"/>
<evidence type="ECO:0000259" key="2">
    <source>
        <dbReference type="SMART" id="SM00014"/>
    </source>
</evidence>
<feature type="domain" description="Phosphatidic acid phosphatase type 2/haloperoxidase" evidence="2">
    <location>
        <begin position="56"/>
        <end position="150"/>
    </location>
</feature>
<sequence>MKKLIVILFFAFCFQNSISQSKTIQTSGDVLLFTMPAVAIGSTIFKKDYKGTWQFTKGAVLNFALSFGLKAIVVKERPNLENTDSFPSGHTSITFQSASFLQRRYGWKYGIPAYLLASYTGFSRIHADKHDVYDVLVGAVIGIGSTYLFTTPYQQEHMELGFSGNKDEFLIGFKFKF</sequence>
<evidence type="ECO:0000313" key="4">
    <source>
        <dbReference type="Proteomes" id="UP000623301"/>
    </source>
</evidence>
<protein>
    <submittedName>
        <fullName evidence="3">Phosphatase PAP2 family protein</fullName>
    </submittedName>
</protein>
<reference evidence="3 4" key="1">
    <citation type="submission" date="2020-12" db="EMBL/GenBank/DDBJ databases">
        <title>Aureibaculum luteum sp. nov. and Aureibaculum flavum sp. nov., novel members of the family Flavobacteriaceae isolated from Antarctic intertidal sediments.</title>
        <authorList>
            <person name="He X."/>
            <person name="Zhang X."/>
        </authorList>
    </citation>
    <scope>NUCLEOTIDE SEQUENCE [LARGE SCALE GENOMIC DNA]</scope>
    <source>
        <strain evidence="3 4">A20</strain>
    </source>
</reference>
<dbReference type="Gene3D" id="1.20.144.10">
    <property type="entry name" value="Phosphatidic acid phosphatase type 2/haloperoxidase"/>
    <property type="match status" value="1"/>
</dbReference>
<feature type="signal peptide" evidence="1">
    <location>
        <begin position="1"/>
        <end position="19"/>
    </location>
</feature>
<gene>
    <name evidence="3" type="ORF">JBL43_11010</name>
</gene>
<dbReference type="SUPFAM" id="SSF48317">
    <property type="entry name" value="Acid phosphatase/Vanadium-dependent haloperoxidase"/>
    <property type="match status" value="1"/>
</dbReference>
<keyword evidence="1" id="KW-0732">Signal</keyword>
<dbReference type="InterPro" id="IPR036938">
    <property type="entry name" value="PAP2/HPO_sf"/>
</dbReference>
<dbReference type="InterPro" id="IPR000326">
    <property type="entry name" value="PAP2/HPO"/>
</dbReference>
<name>A0ABS0WS55_9FLAO</name>
<organism evidence="3 4">
    <name type="scientific">Aureibaculum flavum</name>
    <dbReference type="NCBI Taxonomy" id="2795986"/>
    <lineage>
        <taxon>Bacteria</taxon>
        <taxon>Pseudomonadati</taxon>
        <taxon>Bacteroidota</taxon>
        <taxon>Flavobacteriia</taxon>
        <taxon>Flavobacteriales</taxon>
        <taxon>Flavobacteriaceae</taxon>
        <taxon>Aureibaculum</taxon>
    </lineage>
</organism>
<evidence type="ECO:0000313" key="3">
    <source>
        <dbReference type="EMBL" id="MBJ2174769.1"/>
    </source>
</evidence>
<dbReference type="Proteomes" id="UP000623301">
    <property type="component" value="Unassembled WGS sequence"/>
</dbReference>
<keyword evidence="4" id="KW-1185">Reference proteome</keyword>